<dbReference type="PRINTS" id="PR00463">
    <property type="entry name" value="EP450I"/>
</dbReference>
<keyword evidence="6 10" id="KW-0560">Oxidoreductase</keyword>
<keyword evidence="5 9" id="KW-0479">Metal-binding</keyword>
<keyword evidence="12" id="KW-1185">Reference proteome</keyword>
<dbReference type="RefSeq" id="XP_041295644.1">
    <property type="nucleotide sequence ID" value="XM_041432536.1"/>
</dbReference>
<evidence type="ECO:0000256" key="2">
    <source>
        <dbReference type="ARBA" id="ARBA00005179"/>
    </source>
</evidence>
<dbReference type="PROSITE" id="PS00086">
    <property type="entry name" value="CYTOCHROME_P450"/>
    <property type="match status" value="1"/>
</dbReference>
<dbReference type="GO" id="GO:0016705">
    <property type="term" value="F:oxidoreductase activity, acting on paired donors, with incorporation or reduction of molecular oxygen"/>
    <property type="evidence" value="ECO:0007669"/>
    <property type="project" value="InterPro"/>
</dbReference>
<dbReference type="PRINTS" id="PR00385">
    <property type="entry name" value="P450"/>
</dbReference>
<dbReference type="CDD" id="cd11065">
    <property type="entry name" value="CYP64-like"/>
    <property type="match status" value="1"/>
</dbReference>
<dbReference type="Pfam" id="PF00067">
    <property type="entry name" value="p450"/>
    <property type="match status" value="1"/>
</dbReference>
<dbReference type="SUPFAM" id="SSF48264">
    <property type="entry name" value="Cytochrome P450"/>
    <property type="match status" value="1"/>
</dbReference>
<comment type="caution">
    <text evidence="11">The sequence shown here is derived from an EMBL/GenBank/DDBJ whole genome shotgun (WGS) entry which is preliminary data.</text>
</comment>
<comment type="cofactor">
    <cofactor evidence="1 9">
        <name>heme</name>
        <dbReference type="ChEBI" id="CHEBI:30413"/>
    </cofactor>
</comment>
<dbReference type="InterPro" id="IPR002401">
    <property type="entry name" value="Cyt_P450_E_grp-I"/>
</dbReference>
<evidence type="ECO:0000256" key="9">
    <source>
        <dbReference type="PIRSR" id="PIRSR602401-1"/>
    </source>
</evidence>
<comment type="similarity">
    <text evidence="3 10">Belongs to the cytochrome P450 family.</text>
</comment>
<sequence>MSSGILIFFVAALATVLFYSRRHSRLPLPPGPRPKFFTGNAHQLPKENTWLMYAMWAETYGPIFSFRVPNREFIVLSSLQSATELLDSRATTYSDRPRLWMYTLAKRNMIQFNMPFTHPYFKTYRTALKASLNSHTIQNYQSLQTEQSRMLLGDLYKNPKHFAENIRRNVGAVVLNVAYGWKVTENNDYFIGILQEGKEIIAILSQPGRWLVEAIPSLRFLPSWFPGAGFKRVAFDARQKLSKIDTTLFNWAKQQIHSGSYTHSFVSEQLLPEDGSTASAQQEDIAKWCSQGISAGGVDTTSSSLTSFILAMLHYPEVQKHAQAEIDSIVGQDRFPAFNDRDKLPYIGALVQELLRWAPVAPQGLLHRAMKEDVYEGYRIPEGATVIANIFSISRDEKMYPNPLEFRPERFLGSSPQVDPRKFIFGFGRRRCPGLHLVEASLYLNISYILAAFTIAKPLDARGEEITPPVEFENVGVLCHPKPFECRFIPRNKDLLATLSQ</sequence>
<keyword evidence="7 9" id="KW-0408">Iron</keyword>
<organism evidence="11 12">
    <name type="scientific">Suillus discolor</name>
    <dbReference type="NCBI Taxonomy" id="1912936"/>
    <lineage>
        <taxon>Eukaryota</taxon>
        <taxon>Fungi</taxon>
        <taxon>Dikarya</taxon>
        <taxon>Basidiomycota</taxon>
        <taxon>Agaricomycotina</taxon>
        <taxon>Agaricomycetes</taxon>
        <taxon>Agaricomycetidae</taxon>
        <taxon>Boletales</taxon>
        <taxon>Suillineae</taxon>
        <taxon>Suillaceae</taxon>
        <taxon>Suillus</taxon>
    </lineage>
</organism>
<dbReference type="GO" id="GO:0005506">
    <property type="term" value="F:iron ion binding"/>
    <property type="evidence" value="ECO:0007669"/>
    <property type="project" value="InterPro"/>
</dbReference>
<keyword evidence="8 10" id="KW-0503">Monooxygenase</keyword>
<dbReference type="InterPro" id="IPR001128">
    <property type="entry name" value="Cyt_P450"/>
</dbReference>
<feature type="binding site" description="axial binding residue" evidence="9">
    <location>
        <position position="432"/>
    </location>
    <ligand>
        <name>heme</name>
        <dbReference type="ChEBI" id="CHEBI:30413"/>
    </ligand>
    <ligandPart>
        <name>Fe</name>
        <dbReference type="ChEBI" id="CHEBI:18248"/>
    </ligandPart>
</feature>
<dbReference type="PANTHER" id="PTHR46300:SF7">
    <property type="entry name" value="P450, PUTATIVE (EUROFUNG)-RELATED"/>
    <property type="match status" value="1"/>
</dbReference>
<evidence type="ECO:0000256" key="10">
    <source>
        <dbReference type="RuleBase" id="RU000461"/>
    </source>
</evidence>
<gene>
    <name evidence="11" type="ORF">F5147DRAFT_61628</name>
</gene>
<protein>
    <submittedName>
        <fullName evidence="11">Cytochrome P450</fullName>
    </submittedName>
</protein>
<dbReference type="EMBL" id="JABBWM010000013">
    <property type="protein sequence ID" value="KAG2113086.1"/>
    <property type="molecule type" value="Genomic_DNA"/>
</dbReference>
<comment type="pathway">
    <text evidence="2">Secondary metabolite biosynthesis.</text>
</comment>
<evidence type="ECO:0000313" key="11">
    <source>
        <dbReference type="EMBL" id="KAG2113086.1"/>
    </source>
</evidence>
<dbReference type="InterPro" id="IPR050364">
    <property type="entry name" value="Cytochrome_P450_fung"/>
</dbReference>
<name>A0A9P7FE24_9AGAM</name>
<evidence type="ECO:0000256" key="1">
    <source>
        <dbReference type="ARBA" id="ARBA00001971"/>
    </source>
</evidence>
<proteinExistence type="inferred from homology"/>
<evidence type="ECO:0000256" key="3">
    <source>
        <dbReference type="ARBA" id="ARBA00010617"/>
    </source>
</evidence>
<reference evidence="11" key="1">
    <citation type="journal article" date="2020" name="New Phytol.">
        <title>Comparative genomics reveals dynamic genome evolution in host specialist ectomycorrhizal fungi.</title>
        <authorList>
            <person name="Lofgren L.A."/>
            <person name="Nguyen N.H."/>
            <person name="Vilgalys R."/>
            <person name="Ruytinx J."/>
            <person name="Liao H.L."/>
            <person name="Branco S."/>
            <person name="Kuo A."/>
            <person name="LaButti K."/>
            <person name="Lipzen A."/>
            <person name="Andreopoulos W."/>
            <person name="Pangilinan J."/>
            <person name="Riley R."/>
            <person name="Hundley H."/>
            <person name="Na H."/>
            <person name="Barry K."/>
            <person name="Grigoriev I.V."/>
            <person name="Stajich J.E."/>
            <person name="Kennedy P.G."/>
        </authorList>
    </citation>
    <scope>NUCLEOTIDE SEQUENCE</scope>
    <source>
        <strain evidence="11">FC423</strain>
    </source>
</reference>
<dbReference type="AlphaFoldDB" id="A0A9P7FE24"/>
<keyword evidence="4 9" id="KW-0349">Heme</keyword>
<dbReference type="OrthoDB" id="2789670at2759"/>
<evidence type="ECO:0000256" key="6">
    <source>
        <dbReference type="ARBA" id="ARBA00023002"/>
    </source>
</evidence>
<dbReference type="GO" id="GO:0004497">
    <property type="term" value="F:monooxygenase activity"/>
    <property type="evidence" value="ECO:0007669"/>
    <property type="project" value="UniProtKB-KW"/>
</dbReference>
<dbReference type="GO" id="GO:0020037">
    <property type="term" value="F:heme binding"/>
    <property type="evidence" value="ECO:0007669"/>
    <property type="project" value="InterPro"/>
</dbReference>
<evidence type="ECO:0000256" key="7">
    <source>
        <dbReference type="ARBA" id="ARBA00023004"/>
    </source>
</evidence>
<dbReference type="GeneID" id="64694795"/>
<dbReference type="PANTHER" id="PTHR46300">
    <property type="entry name" value="P450, PUTATIVE (EUROFUNG)-RELATED-RELATED"/>
    <property type="match status" value="1"/>
</dbReference>
<evidence type="ECO:0000256" key="5">
    <source>
        <dbReference type="ARBA" id="ARBA00022723"/>
    </source>
</evidence>
<dbReference type="InterPro" id="IPR017972">
    <property type="entry name" value="Cyt_P450_CS"/>
</dbReference>
<dbReference type="Gene3D" id="1.10.630.10">
    <property type="entry name" value="Cytochrome P450"/>
    <property type="match status" value="1"/>
</dbReference>
<evidence type="ECO:0000256" key="8">
    <source>
        <dbReference type="ARBA" id="ARBA00023033"/>
    </source>
</evidence>
<evidence type="ECO:0000313" key="12">
    <source>
        <dbReference type="Proteomes" id="UP000823399"/>
    </source>
</evidence>
<dbReference type="Proteomes" id="UP000823399">
    <property type="component" value="Unassembled WGS sequence"/>
</dbReference>
<evidence type="ECO:0000256" key="4">
    <source>
        <dbReference type="ARBA" id="ARBA00022617"/>
    </source>
</evidence>
<accession>A0A9P7FE24</accession>
<dbReference type="InterPro" id="IPR036396">
    <property type="entry name" value="Cyt_P450_sf"/>
</dbReference>